<dbReference type="PIRSF" id="PIRSF005900">
    <property type="entry name" value="Dps"/>
    <property type="match status" value="1"/>
</dbReference>
<feature type="domain" description="Ferritin/DPS" evidence="3">
    <location>
        <begin position="17"/>
        <end position="156"/>
    </location>
</feature>
<evidence type="ECO:0000259" key="3">
    <source>
        <dbReference type="Pfam" id="PF00210"/>
    </source>
</evidence>
<dbReference type="Gene3D" id="1.20.1260.10">
    <property type="match status" value="1"/>
</dbReference>
<name>A0A0D2JE73_9BACT</name>
<organism evidence="4 5">
    <name type="scientific">candidate division TM6 bacterium JCVI TM6SC1</name>
    <dbReference type="NCBI Taxonomy" id="1306947"/>
    <lineage>
        <taxon>Bacteria</taxon>
        <taxon>Candidatus Babelota</taxon>
        <taxon>Vermiphilus</taxon>
    </lineage>
</organism>
<dbReference type="SUPFAM" id="SSF47240">
    <property type="entry name" value="Ferritin-like"/>
    <property type="match status" value="1"/>
</dbReference>
<comment type="caution">
    <text evidence="4">The sequence shown here is derived from an EMBL/GenBank/DDBJ whole genome shotgun (WGS) entry which is preliminary data.</text>
</comment>
<evidence type="ECO:0000313" key="5">
    <source>
        <dbReference type="Proteomes" id="UP000032214"/>
    </source>
</evidence>
<sequence length="157" mass="18158">MKPNIDLSDLTREQVCNLLNALLADEYALYTKNLNYHWNVVGHDFYSNHLFFEKLYEKTFKMIDEIAERVRSLGGRAGGSMSEFLKTSHLTESTTGIPSTQQMFKDLLDGHEAIIRNLRLGVDKTQELGDMATNNFLCELLERHEKIAWMLRSSLER</sequence>
<dbReference type="InterPro" id="IPR002177">
    <property type="entry name" value="DPS_DNA-bd"/>
</dbReference>
<proteinExistence type="inferred from homology"/>
<dbReference type="GO" id="GO:0008199">
    <property type="term" value="F:ferric iron binding"/>
    <property type="evidence" value="ECO:0007669"/>
    <property type="project" value="InterPro"/>
</dbReference>
<dbReference type="eggNOG" id="COG0783">
    <property type="taxonomic scope" value="Bacteria"/>
</dbReference>
<dbReference type="Pfam" id="PF00210">
    <property type="entry name" value="Ferritin"/>
    <property type="match status" value="1"/>
</dbReference>
<dbReference type="AlphaFoldDB" id="A0A0D2JE73"/>
<dbReference type="GO" id="GO:0016722">
    <property type="term" value="F:oxidoreductase activity, acting on metal ions"/>
    <property type="evidence" value="ECO:0007669"/>
    <property type="project" value="InterPro"/>
</dbReference>
<dbReference type="InterPro" id="IPR009078">
    <property type="entry name" value="Ferritin-like_SF"/>
</dbReference>
<dbReference type="PANTHER" id="PTHR42932">
    <property type="entry name" value="GENERAL STRESS PROTEIN 20U"/>
    <property type="match status" value="1"/>
</dbReference>
<dbReference type="InterPro" id="IPR012347">
    <property type="entry name" value="Ferritin-like"/>
</dbReference>
<dbReference type="InterPro" id="IPR008331">
    <property type="entry name" value="Ferritin_DPS_dom"/>
</dbReference>
<comment type="similarity">
    <text evidence="1 2">Belongs to the Dps family.</text>
</comment>
<dbReference type="InterPro" id="IPR023188">
    <property type="entry name" value="DPS_DNA-bd_CS"/>
</dbReference>
<dbReference type="CDD" id="cd01043">
    <property type="entry name" value="DPS"/>
    <property type="match status" value="1"/>
</dbReference>
<keyword evidence="5" id="KW-1185">Reference proteome</keyword>
<evidence type="ECO:0000313" key="4">
    <source>
        <dbReference type="EMBL" id="KIX85351.1"/>
    </source>
</evidence>
<evidence type="ECO:0000256" key="2">
    <source>
        <dbReference type="RuleBase" id="RU003875"/>
    </source>
</evidence>
<gene>
    <name evidence="4" type="ORF">J120_02590</name>
</gene>
<evidence type="ECO:0000256" key="1">
    <source>
        <dbReference type="ARBA" id="ARBA00009497"/>
    </source>
</evidence>
<dbReference type="EMBL" id="ARQD01000002">
    <property type="protein sequence ID" value="KIX85351.1"/>
    <property type="molecule type" value="Genomic_DNA"/>
</dbReference>
<dbReference type="PANTHER" id="PTHR42932:SF3">
    <property type="entry name" value="DNA PROTECTION DURING STARVATION PROTEIN"/>
    <property type="match status" value="1"/>
</dbReference>
<dbReference type="PRINTS" id="PR01346">
    <property type="entry name" value="HELNAPAPROT"/>
</dbReference>
<dbReference type="PROSITE" id="PS00819">
    <property type="entry name" value="DPS_2"/>
    <property type="match status" value="1"/>
</dbReference>
<accession>A0A0D2JE73</accession>
<protein>
    <recommendedName>
        <fullName evidence="3">Ferritin/DPS domain-containing protein</fullName>
    </recommendedName>
</protein>
<dbReference type="Proteomes" id="UP000032214">
    <property type="component" value="Unassembled WGS sequence"/>
</dbReference>
<dbReference type="STRING" id="1306947.J120_02590"/>
<reference evidence="4 5" key="1">
    <citation type="journal article" date="2013" name="Proc. Natl. Acad. Sci. U.S.A.">
        <title>Candidate phylum TM6 genome recovered from a hospital sink biofilm provides genomic insights into this uncultivated phylum.</title>
        <authorList>
            <person name="McLean J.S."/>
            <person name="Lombardo M.J."/>
            <person name="Badger J.H."/>
            <person name="Edlund A."/>
            <person name="Novotny M."/>
            <person name="Yee-Greenbaum J."/>
            <person name="Vyahhi N."/>
            <person name="Hall A.P."/>
            <person name="Yang Y."/>
            <person name="Dupont C.L."/>
            <person name="Ziegler M.G."/>
            <person name="Chitsaz H."/>
            <person name="Allen A.E."/>
            <person name="Yooseph S."/>
            <person name="Tesler G."/>
            <person name="Pevzner P.A."/>
            <person name="Friedman R.M."/>
            <person name="Nealson K.H."/>
            <person name="Venter J.C."/>
            <person name="Lasken R.S."/>
        </authorList>
    </citation>
    <scope>NUCLEOTIDE SEQUENCE [LARGE SCALE GENOMIC DNA]</scope>
    <source>
        <strain evidence="4 5">TM6SC1</strain>
    </source>
</reference>